<accession>A0A444YR83</accession>
<feature type="domain" description="MULE transposase" evidence="1">
    <location>
        <begin position="1"/>
        <end position="40"/>
    </location>
</feature>
<dbReference type="PANTHER" id="PTHR47718:SF7">
    <property type="entry name" value="PROTEIN FAR1-RELATED SEQUENCE"/>
    <property type="match status" value="1"/>
</dbReference>
<proteinExistence type="predicted"/>
<name>A0A444YR83_ARAHY</name>
<sequence length="142" mass="16492">MKGKTPGCVITDGHEAMRKAIEAVFFGAYHHFCVWHLLMNATSNLSNPTFTSEFKKCMLFNYEVTEFEDHWHYMVDALGLSDNQSVFDFYSRRNMWATAHIHGHFLGVFVQRLDAKGCTQCLRSAANKLTREIFLLFRPMLF</sequence>
<dbReference type="PANTHER" id="PTHR47718">
    <property type="entry name" value="OS01G0519700 PROTEIN"/>
    <property type="match status" value="1"/>
</dbReference>
<dbReference type="Pfam" id="PF10551">
    <property type="entry name" value="MULE"/>
    <property type="match status" value="1"/>
</dbReference>
<reference evidence="2 3" key="1">
    <citation type="submission" date="2019-01" db="EMBL/GenBank/DDBJ databases">
        <title>Sequencing of cultivated peanut Arachis hypogaea provides insights into genome evolution and oil improvement.</title>
        <authorList>
            <person name="Chen X."/>
        </authorList>
    </citation>
    <scope>NUCLEOTIDE SEQUENCE [LARGE SCALE GENOMIC DNA]</scope>
    <source>
        <strain evidence="3">cv. Fuhuasheng</strain>
        <tissue evidence="2">Leaves</tissue>
    </source>
</reference>
<evidence type="ECO:0000313" key="2">
    <source>
        <dbReference type="EMBL" id="RYR04412.1"/>
    </source>
</evidence>
<protein>
    <recommendedName>
        <fullName evidence="1">MULE transposase domain-containing protein</fullName>
    </recommendedName>
</protein>
<evidence type="ECO:0000259" key="1">
    <source>
        <dbReference type="Pfam" id="PF10551"/>
    </source>
</evidence>
<dbReference type="Proteomes" id="UP000289738">
    <property type="component" value="Chromosome B06"/>
</dbReference>
<comment type="caution">
    <text evidence="2">The sequence shown here is derived from an EMBL/GenBank/DDBJ whole genome shotgun (WGS) entry which is preliminary data.</text>
</comment>
<dbReference type="AlphaFoldDB" id="A0A444YR83"/>
<dbReference type="InterPro" id="IPR018289">
    <property type="entry name" value="MULE_transposase_dom"/>
</dbReference>
<organism evidence="2 3">
    <name type="scientific">Arachis hypogaea</name>
    <name type="common">Peanut</name>
    <dbReference type="NCBI Taxonomy" id="3818"/>
    <lineage>
        <taxon>Eukaryota</taxon>
        <taxon>Viridiplantae</taxon>
        <taxon>Streptophyta</taxon>
        <taxon>Embryophyta</taxon>
        <taxon>Tracheophyta</taxon>
        <taxon>Spermatophyta</taxon>
        <taxon>Magnoliopsida</taxon>
        <taxon>eudicotyledons</taxon>
        <taxon>Gunneridae</taxon>
        <taxon>Pentapetalae</taxon>
        <taxon>rosids</taxon>
        <taxon>fabids</taxon>
        <taxon>Fabales</taxon>
        <taxon>Fabaceae</taxon>
        <taxon>Papilionoideae</taxon>
        <taxon>50 kb inversion clade</taxon>
        <taxon>dalbergioids sensu lato</taxon>
        <taxon>Dalbergieae</taxon>
        <taxon>Pterocarpus clade</taxon>
        <taxon>Arachis</taxon>
    </lineage>
</organism>
<evidence type="ECO:0000313" key="3">
    <source>
        <dbReference type="Proteomes" id="UP000289738"/>
    </source>
</evidence>
<dbReference type="EMBL" id="SDMP01000016">
    <property type="protein sequence ID" value="RYR04412.1"/>
    <property type="molecule type" value="Genomic_DNA"/>
</dbReference>
<keyword evidence="3" id="KW-1185">Reference proteome</keyword>
<gene>
    <name evidence="2" type="ORF">Ahy_B06g084133</name>
</gene>